<dbReference type="Proteomes" id="UP000291562">
    <property type="component" value="Chromosome"/>
</dbReference>
<reference evidence="1 2" key="1">
    <citation type="submission" date="2019-01" db="EMBL/GenBank/DDBJ databases">
        <title>Pseudolysobacter antarctica gen. nov., sp. nov., isolated from Fildes Peninsula, Antarctica.</title>
        <authorList>
            <person name="Wei Z."/>
            <person name="Peng F."/>
        </authorList>
    </citation>
    <scope>NUCLEOTIDE SEQUENCE [LARGE SCALE GENOMIC DNA]</scope>
    <source>
        <strain evidence="1 2">AQ6-296</strain>
    </source>
</reference>
<dbReference type="EMBL" id="CP035704">
    <property type="protein sequence ID" value="QBB72364.1"/>
    <property type="molecule type" value="Genomic_DNA"/>
</dbReference>
<evidence type="ECO:0000313" key="1">
    <source>
        <dbReference type="EMBL" id="QBB72364.1"/>
    </source>
</evidence>
<name>A0A411HPG4_9GAMM</name>
<gene>
    <name evidence="1" type="ORF">ELE36_19420</name>
</gene>
<dbReference type="KEGG" id="xbc:ELE36_19420"/>
<sequence length="186" mass="19255">MNSYSLPISTETGAALAALRAGVSHIGVIGRANGLEGVFGCVLETKSGQIIEIRAQGDYLEYKFEVFSVGASITTTAQFEEMQVLSLVGPVQVLLLQTEDWLDPGVSCEGALGQNPIMQCRGQPGGAPSTAVAACTYFGGVELRDANGLTVTIATLAFPCAIHVSAVEKTGKIDRNAFCGIALGSA</sequence>
<evidence type="ECO:0000313" key="2">
    <source>
        <dbReference type="Proteomes" id="UP000291562"/>
    </source>
</evidence>
<keyword evidence="2" id="KW-1185">Reference proteome</keyword>
<accession>A0A411HPG4</accession>
<dbReference type="RefSeq" id="WP_129836257.1">
    <property type="nucleotide sequence ID" value="NZ_CP035704.1"/>
</dbReference>
<protein>
    <submittedName>
        <fullName evidence="1">Uncharacterized protein</fullName>
    </submittedName>
</protein>
<dbReference type="AlphaFoldDB" id="A0A411HPG4"/>
<organism evidence="1 2">
    <name type="scientific">Pseudolysobacter antarcticus</name>
    <dbReference type="NCBI Taxonomy" id="2511995"/>
    <lineage>
        <taxon>Bacteria</taxon>
        <taxon>Pseudomonadati</taxon>
        <taxon>Pseudomonadota</taxon>
        <taxon>Gammaproteobacteria</taxon>
        <taxon>Lysobacterales</taxon>
        <taxon>Rhodanobacteraceae</taxon>
        <taxon>Pseudolysobacter</taxon>
    </lineage>
</organism>
<proteinExistence type="predicted"/>